<dbReference type="Proteomes" id="UP000075321">
    <property type="component" value="Unassembled WGS sequence"/>
</dbReference>
<dbReference type="InterPro" id="IPR002781">
    <property type="entry name" value="TM_pro_TauE-like"/>
</dbReference>
<dbReference type="GO" id="GO:0005886">
    <property type="term" value="C:plasma membrane"/>
    <property type="evidence" value="ECO:0007669"/>
    <property type="project" value="UniProtKB-SubCell"/>
</dbReference>
<dbReference type="AlphaFoldDB" id="A0A151AHB9"/>
<dbReference type="PANTHER" id="PTHR43701:SF2">
    <property type="entry name" value="MEMBRANE TRANSPORTER PROTEIN YJNA-RELATED"/>
    <property type="match status" value="1"/>
</dbReference>
<accession>A0A151AHB9</accession>
<feature type="transmembrane region" description="Helical" evidence="5">
    <location>
        <begin position="142"/>
        <end position="165"/>
    </location>
</feature>
<protein>
    <recommendedName>
        <fullName evidence="5">Probable membrane transporter protein</fullName>
    </recommendedName>
</protein>
<keyword evidence="2 5" id="KW-0812">Transmembrane</keyword>
<sequence>MAFALGTGVLLALAVLSFLGGIIVSTIGPGGILIVTGLYLLTPLSSAEVAGTSSATFVVGAMLGSAVYARSGEIDWRVAGVVGAAAAVGTWVGVQANAYLSRGLYGLILAAMLAAVGLNVLYREYRDLEPRVELGREGRDLLAFVVIGLVIGVFGGLLGIGGAALSAPALVLVGVPMLVTIAVTQVVVLVTALFTTANYLLLDTVVTPLVFLITAAYLGGVTLGWWLAHRIVADRLKLALGVVLLGLAASLVI</sequence>
<dbReference type="EMBL" id="LTAZ01000003">
    <property type="protein sequence ID" value="KYH27003.1"/>
    <property type="molecule type" value="Genomic_DNA"/>
</dbReference>
<dbReference type="OrthoDB" id="214470at2157"/>
<evidence type="ECO:0000256" key="5">
    <source>
        <dbReference type="RuleBase" id="RU363041"/>
    </source>
</evidence>
<keyword evidence="3 5" id="KW-1133">Transmembrane helix</keyword>
<dbReference type="Pfam" id="PF01925">
    <property type="entry name" value="TauE"/>
    <property type="match status" value="1"/>
</dbReference>
<evidence type="ECO:0000256" key="4">
    <source>
        <dbReference type="ARBA" id="ARBA00023136"/>
    </source>
</evidence>
<feature type="transmembrane region" description="Helical" evidence="5">
    <location>
        <begin position="177"/>
        <end position="202"/>
    </location>
</feature>
<keyword evidence="7" id="KW-1185">Reference proteome</keyword>
<organism evidence="6 7">
    <name type="scientific">Halalkalicoccus paucihalophilus</name>
    <dbReference type="NCBI Taxonomy" id="1008153"/>
    <lineage>
        <taxon>Archaea</taxon>
        <taxon>Methanobacteriati</taxon>
        <taxon>Methanobacteriota</taxon>
        <taxon>Stenosarchaea group</taxon>
        <taxon>Halobacteria</taxon>
        <taxon>Halobacteriales</taxon>
        <taxon>Halococcaceae</taxon>
        <taxon>Halalkalicoccus</taxon>
    </lineage>
</organism>
<feature type="transmembrane region" description="Helical" evidence="5">
    <location>
        <begin position="209"/>
        <end position="229"/>
    </location>
</feature>
<comment type="similarity">
    <text evidence="5">Belongs to the 4-toluene sulfonate uptake permease (TSUP) (TC 2.A.102) family.</text>
</comment>
<feature type="transmembrane region" description="Helical" evidence="5">
    <location>
        <begin position="104"/>
        <end position="122"/>
    </location>
</feature>
<reference evidence="6 7" key="1">
    <citation type="submission" date="2016-02" db="EMBL/GenBank/DDBJ databases">
        <title>Genome sequence of Halalkalicoccus paucihalophilus DSM 24557.</title>
        <authorList>
            <person name="Poehlein A."/>
            <person name="Daniel R."/>
        </authorList>
    </citation>
    <scope>NUCLEOTIDE SEQUENCE [LARGE SCALE GENOMIC DNA]</scope>
    <source>
        <strain evidence="6 7">DSM 24557</strain>
    </source>
</reference>
<dbReference type="PATRIC" id="fig|1008153.3.peg.896"/>
<evidence type="ECO:0000313" key="6">
    <source>
        <dbReference type="EMBL" id="KYH27003.1"/>
    </source>
</evidence>
<comment type="caution">
    <text evidence="6">The sequence shown here is derived from an EMBL/GenBank/DDBJ whole genome shotgun (WGS) entry which is preliminary data.</text>
</comment>
<evidence type="ECO:0000313" key="7">
    <source>
        <dbReference type="Proteomes" id="UP000075321"/>
    </source>
</evidence>
<dbReference type="InterPro" id="IPR051598">
    <property type="entry name" value="TSUP/Inactive_protease-like"/>
</dbReference>
<name>A0A151AHB9_9EURY</name>
<keyword evidence="5" id="KW-1003">Cell membrane</keyword>
<keyword evidence="4 5" id="KW-0472">Membrane</keyword>
<feature type="transmembrane region" description="Helical" evidence="5">
    <location>
        <begin position="49"/>
        <end position="69"/>
    </location>
</feature>
<evidence type="ECO:0000256" key="1">
    <source>
        <dbReference type="ARBA" id="ARBA00004141"/>
    </source>
</evidence>
<dbReference type="PANTHER" id="PTHR43701">
    <property type="entry name" value="MEMBRANE TRANSPORTER PROTEIN MJ0441-RELATED"/>
    <property type="match status" value="1"/>
</dbReference>
<comment type="subcellular location">
    <subcellularLocation>
        <location evidence="5">Cell membrane</location>
        <topology evidence="5">Multi-pass membrane protein</topology>
    </subcellularLocation>
    <subcellularLocation>
        <location evidence="1">Membrane</location>
        <topology evidence="1">Multi-pass membrane protein</topology>
    </subcellularLocation>
</comment>
<proteinExistence type="inferred from homology"/>
<dbReference type="RefSeq" id="WP_066380010.1">
    <property type="nucleotide sequence ID" value="NZ_LTAZ01000003.1"/>
</dbReference>
<gene>
    <name evidence="6" type="ORF">HAPAU_08910</name>
</gene>
<evidence type="ECO:0000256" key="3">
    <source>
        <dbReference type="ARBA" id="ARBA00022989"/>
    </source>
</evidence>
<feature type="transmembrane region" description="Helical" evidence="5">
    <location>
        <begin position="76"/>
        <end position="98"/>
    </location>
</feature>
<evidence type="ECO:0000256" key="2">
    <source>
        <dbReference type="ARBA" id="ARBA00022692"/>
    </source>
</evidence>